<proteinExistence type="predicted"/>
<dbReference type="Proteomes" id="UP000887565">
    <property type="component" value="Unplaced"/>
</dbReference>
<evidence type="ECO:0000313" key="2">
    <source>
        <dbReference type="WBParaSite" id="nRc.2.0.1.t10514-RA"/>
    </source>
</evidence>
<keyword evidence="1" id="KW-1185">Reference proteome</keyword>
<name>A0A915I8M1_ROMCU</name>
<organism evidence="1 2">
    <name type="scientific">Romanomermis culicivorax</name>
    <name type="common">Nematode worm</name>
    <dbReference type="NCBI Taxonomy" id="13658"/>
    <lineage>
        <taxon>Eukaryota</taxon>
        <taxon>Metazoa</taxon>
        <taxon>Ecdysozoa</taxon>
        <taxon>Nematoda</taxon>
        <taxon>Enoplea</taxon>
        <taxon>Dorylaimia</taxon>
        <taxon>Mermithida</taxon>
        <taxon>Mermithoidea</taxon>
        <taxon>Mermithidae</taxon>
        <taxon>Romanomermis</taxon>
    </lineage>
</organism>
<dbReference type="AlphaFoldDB" id="A0A915I8M1"/>
<sequence length="163" mass="17790">FIVTDDGNQVNLAAKSAHFSATKTSNNAVIDSMNGGEMTAKNDNNLSSFGEHSPVAAATSRIARPAYGDRVFILTLFYAFPSEFGSHSILAPDDPYRLVDYVFELEKRYRNCYSDDLNYPKPLPTSGSDSQVFLINTVNHAVLPVDSDNCNKSNNAKGLFGVI</sequence>
<reference evidence="2" key="1">
    <citation type="submission" date="2022-11" db="UniProtKB">
        <authorList>
            <consortium name="WormBaseParasite"/>
        </authorList>
    </citation>
    <scope>IDENTIFICATION</scope>
</reference>
<evidence type="ECO:0000313" key="1">
    <source>
        <dbReference type="Proteomes" id="UP000887565"/>
    </source>
</evidence>
<accession>A0A915I8M1</accession>
<protein>
    <submittedName>
        <fullName evidence="2">Uncharacterized protein</fullName>
    </submittedName>
</protein>
<dbReference type="WBParaSite" id="nRc.2.0.1.t10514-RA">
    <property type="protein sequence ID" value="nRc.2.0.1.t10514-RA"/>
    <property type="gene ID" value="nRc.2.0.1.g10514"/>
</dbReference>